<reference evidence="2 3" key="1">
    <citation type="submission" date="2019-11" db="EMBL/GenBank/DDBJ databases">
        <authorList>
            <person name="Yuan L."/>
        </authorList>
    </citation>
    <scope>NUCLEOTIDE SEQUENCE [LARGE SCALE GENOMIC DNA]</scope>
    <source>
        <strain evidence="2 3">TRM43335</strain>
    </source>
</reference>
<gene>
    <name evidence="2" type="ORF">F0L17_09310</name>
</gene>
<dbReference type="InterPro" id="IPR021005">
    <property type="entry name" value="Znf_CGNR"/>
</dbReference>
<proteinExistence type="predicted"/>
<dbReference type="InterPro" id="IPR023286">
    <property type="entry name" value="ABATE_dom_sf"/>
</dbReference>
<comment type="caution">
    <text evidence="2">The sequence shown here is derived from an EMBL/GenBank/DDBJ whole genome shotgun (WGS) entry which is preliminary data.</text>
</comment>
<dbReference type="Pfam" id="PF07336">
    <property type="entry name" value="ABATE"/>
    <property type="match status" value="1"/>
</dbReference>
<evidence type="ECO:0000313" key="2">
    <source>
        <dbReference type="EMBL" id="MTE19320.1"/>
    </source>
</evidence>
<dbReference type="InterPro" id="IPR010852">
    <property type="entry name" value="ABATE"/>
</dbReference>
<sequence>MRDLINTLDVETGADALATTAGLAAFAHRHGLTEPEAVKRNLPDIVRLREGLRAACLAHTGTPVPEEALAELDAVLRRAPLTLTLDEEGTATLAPADGLTDVPALTARIAAAVAVAASDGTWRRLKVCEAPDCRWAYYDRSPAGRRRWCDMAVCGSRAKMRAYRARRTSGARGGSGTPGRT</sequence>
<name>A0A6G2BAN5_9ACTN</name>
<dbReference type="Gene3D" id="1.10.3300.10">
    <property type="entry name" value="Jann2411-like domain"/>
    <property type="match status" value="1"/>
</dbReference>
<accession>A0A6G2BAN5</accession>
<dbReference type="EMBL" id="WIXO01000001">
    <property type="protein sequence ID" value="MTE19320.1"/>
    <property type="molecule type" value="Genomic_DNA"/>
</dbReference>
<dbReference type="Proteomes" id="UP000473014">
    <property type="component" value="Unassembled WGS sequence"/>
</dbReference>
<dbReference type="PANTHER" id="PTHR35525">
    <property type="entry name" value="BLL6575 PROTEIN"/>
    <property type="match status" value="1"/>
</dbReference>
<evidence type="ECO:0000259" key="1">
    <source>
        <dbReference type="Pfam" id="PF11706"/>
    </source>
</evidence>
<protein>
    <recommendedName>
        <fullName evidence="1">Zinc finger CGNR domain-containing protein</fullName>
    </recommendedName>
</protein>
<feature type="domain" description="Zinc finger CGNR" evidence="1">
    <location>
        <begin position="124"/>
        <end position="167"/>
    </location>
</feature>
<organism evidence="2 3">
    <name type="scientific">Streptomyces taklimakanensis</name>
    <dbReference type="NCBI Taxonomy" id="2569853"/>
    <lineage>
        <taxon>Bacteria</taxon>
        <taxon>Bacillati</taxon>
        <taxon>Actinomycetota</taxon>
        <taxon>Actinomycetes</taxon>
        <taxon>Kitasatosporales</taxon>
        <taxon>Streptomycetaceae</taxon>
        <taxon>Streptomyces</taxon>
    </lineage>
</organism>
<dbReference type="SUPFAM" id="SSF160904">
    <property type="entry name" value="Jann2411-like"/>
    <property type="match status" value="1"/>
</dbReference>
<keyword evidence="3" id="KW-1185">Reference proteome</keyword>
<evidence type="ECO:0000313" key="3">
    <source>
        <dbReference type="Proteomes" id="UP000473014"/>
    </source>
</evidence>
<dbReference type="Pfam" id="PF11706">
    <property type="entry name" value="zf-CGNR"/>
    <property type="match status" value="1"/>
</dbReference>
<dbReference type="AlphaFoldDB" id="A0A6G2BAN5"/>
<dbReference type="PANTHER" id="PTHR35525:SF3">
    <property type="entry name" value="BLL6575 PROTEIN"/>
    <property type="match status" value="1"/>
</dbReference>